<keyword evidence="4" id="KW-1185">Reference proteome</keyword>
<dbReference type="Gene3D" id="2.30.24.10">
    <property type="entry name" value="CAT RNA-binding domain"/>
    <property type="match status" value="1"/>
</dbReference>
<dbReference type="Gene3D" id="1.10.1790.10">
    <property type="entry name" value="PRD domain"/>
    <property type="match status" value="2"/>
</dbReference>
<gene>
    <name evidence="3" type="ORF">SAMN02983006_01919</name>
</gene>
<proteinExistence type="predicted"/>
<dbReference type="Pfam" id="PF00874">
    <property type="entry name" value="PRD"/>
    <property type="match status" value="2"/>
</dbReference>
<organism evidence="3 4">
    <name type="scientific">Halanaerobium salsuginis</name>
    <dbReference type="NCBI Taxonomy" id="29563"/>
    <lineage>
        <taxon>Bacteria</taxon>
        <taxon>Bacillati</taxon>
        <taxon>Bacillota</taxon>
        <taxon>Clostridia</taxon>
        <taxon>Halanaerobiales</taxon>
        <taxon>Halanaerobiaceae</taxon>
        <taxon>Halanaerobium</taxon>
    </lineage>
</organism>
<reference evidence="3 4" key="1">
    <citation type="submission" date="2016-10" db="EMBL/GenBank/DDBJ databases">
        <authorList>
            <person name="de Groot N.N."/>
        </authorList>
    </citation>
    <scope>NUCLEOTIDE SEQUENCE [LARGE SCALE GENOMIC DNA]</scope>
    <source>
        <strain evidence="3 4">ATCC 51327</strain>
    </source>
</reference>
<dbReference type="InterPro" id="IPR011608">
    <property type="entry name" value="PRD"/>
</dbReference>
<dbReference type="InterPro" id="IPR036650">
    <property type="entry name" value="CAT_RNA-bd_dom_sf"/>
</dbReference>
<dbReference type="SUPFAM" id="SSF63520">
    <property type="entry name" value="PTS-regulatory domain, PRD"/>
    <property type="match status" value="2"/>
</dbReference>
<dbReference type="PANTHER" id="PTHR30185">
    <property type="entry name" value="CRYPTIC BETA-GLUCOSIDE BGL OPERON ANTITERMINATOR"/>
    <property type="match status" value="1"/>
</dbReference>
<evidence type="ECO:0000313" key="4">
    <source>
        <dbReference type="Proteomes" id="UP000199006"/>
    </source>
</evidence>
<evidence type="ECO:0000313" key="3">
    <source>
        <dbReference type="EMBL" id="SFL74140.1"/>
    </source>
</evidence>
<dbReference type="GO" id="GO:0006355">
    <property type="term" value="P:regulation of DNA-templated transcription"/>
    <property type="evidence" value="ECO:0007669"/>
    <property type="project" value="InterPro"/>
</dbReference>
<protein>
    <submittedName>
        <fullName evidence="3">Transcriptional antiterminator, BglG family</fullName>
    </submittedName>
</protein>
<feature type="domain" description="PRD" evidence="2">
    <location>
        <begin position="173"/>
        <end position="283"/>
    </location>
</feature>
<dbReference type="InterPro" id="IPR036634">
    <property type="entry name" value="PRD_sf"/>
</dbReference>
<dbReference type="RefSeq" id="WP_177181414.1">
    <property type="nucleotide sequence ID" value="NZ_FOTI01000028.1"/>
</dbReference>
<dbReference type="PANTHER" id="PTHR30185:SF15">
    <property type="entry name" value="CRYPTIC BETA-GLUCOSIDE BGL OPERON ANTITERMINATOR"/>
    <property type="match status" value="1"/>
</dbReference>
<dbReference type="Proteomes" id="UP000199006">
    <property type="component" value="Unassembled WGS sequence"/>
</dbReference>
<dbReference type="SMART" id="SM01061">
    <property type="entry name" value="CAT_RBD"/>
    <property type="match status" value="1"/>
</dbReference>
<dbReference type="EMBL" id="FOTI01000028">
    <property type="protein sequence ID" value="SFL74140.1"/>
    <property type="molecule type" value="Genomic_DNA"/>
</dbReference>
<evidence type="ECO:0000256" key="1">
    <source>
        <dbReference type="ARBA" id="ARBA00022737"/>
    </source>
</evidence>
<dbReference type="InterPro" id="IPR050661">
    <property type="entry name" value="BglG_antiterminators"/>
</dbReference>
<dbReference type="AlphaFoldDB" id="A0A1I4K5W8"/>
<dbReference type="Pfam" id="PF03123">
    <property type="entry name" value="CAT_RBD"/>
    <property type="match status" value="1"/>
</dbReference>
<evidence type="ECO:0000259" key="2">
    <source>
        <dbReference type="PROSITE" id="PS51372"/>
    </source>
</evidence>
<dbReference type="STRING" id="29563.SAMN02983006_01919"/>
<sequence length="290" mass="34523">MRIAIRKLNNSALLAKDISRDKEIIIMGKGISFKYKKGQKISAEDIESVFVLNDRDKSEDYIQQFEQTSQEYVEITQILVDDIQSEFNIVMPELFFTALMDHIQFAVYRCRHNMRIENRMAWILQRMYPEEFKYGEKAIKMIDNYFSIKLPIEEATNIALYIINNENENKKFNDMYSGFELQSNILSIIKYSLNIDFESRNLIIDRFLTHVQFFVQRLLNNEKVLENDIDIISKIVDDFPKEFKCALLIKDYIKKTMDIEISRDELFYLTVHLVRLVKNQKNKENNSEDL</sequence>
<name>A0A1I4K5W8_9FIRM</name>
<dbReference type="InterPro" id="IPR004341">
    <property type="entry name" value="CAT_RNA-bd_dom"/>
</dbReference>
<dbReference type="GO" id="GO:0003723">
    <property type="term" value="F:RNA binding"/>
    <property type="evidence" value="ECO:0007669"/>
    <property type="project" value="InterPro"/>
</dbReference>
<accession>A0A1I4K5W8</accession>
<dbReference type="SUPFAM" id="SSF50151">
    <property type="entry name" value="SacY-like RNA-binding domain"/>
    <property type="match status" value="1"/>
</dbReference>
<feature type="domain" description="PRD" evidence="2">
    <location>
        <begin position="67"/>
        <end position="172"/>
    </location>
</feature>
<dbReference type="PROSITE" id="PS51372">
    <property type="entry name" value="PRD_2"/>
    <property type="match status" value="2"/>
</dbReference>
<keyword evidence="1" id="KW-0677">Repeat</keyword>